<protein>
    <submittedName>
        <fullName evidence="2">Uncharacterized protein</fullName>
    </submittedName>
</protein>
<evidence type="ECO:0000313" key="2">
    <source>
        <dbReference type="EMBL" id="KAK6773898.1"/>
    </source>
</evidence>
<accession>A0AAN8SR59</accession>
<proteinExistence type="predicted"/>
<dbReference type="Proteomes" id="UP001371456">
    <property type="component" value="Unassembled WGS sequence"/>
</dbReference>
<keyword evidence="3" id="KW-1185">Reference proteome</keyword>
<reference evidence="2 3" key="1">
    <citation type="submission" date="2024-02" db="EMBL/GenBank/DDBJ databases">
        <title>de novo genome assembly of Solanum bulbocastanum strain 11H21.</title>
        <authorList>
            <person name="Hosaka A.J."/>
        </authorList>
    </citation>
    <scope>NUCLEOTIDE SEQUENCE [LARGE SCALE GENOMIC DNA]</scope>
    <source>
        <tissue evidence="2">Young leaves</tissue>
    </source>
</reference>
<evidence type="ECO:0000256" key="1">
    <source>
        <dbReference type="SAM" id="MobiDB-lite"/>
    </source>
</evidence>
<sequence length="172" mass="18595">MINLSKLQCKIFFSSPSLVWKCMGLCNFKVIFLVDIMRGRGRGDTTHASKTLIRGRGSTSQVNMPTVPIPKTISHQVGINSSAGPDQNNQFQTLAPTSSPPVQTSAHGSTPSVNFETPPVISNQSNAIGESVSTRRNVIREAITSSHNNTIDEGESNINSGQQTLSFSFQDM</sequence>
<comment type="caution">
    <text evidence="2">The sequence shown here is derived from an EMBL/GenBank/DDBJ whole genome shotgun (WGS) entry which is preliminary data.</text>
</comment>
<name>A0AAN8SR59_SOLBU</name>
<feature type="region of interest" description="Disordered" evidence="1">
    <location>
        <begin position="95"/>
        <end position="124"/>
    </location>
</feature>
<evidence type="ECO:0000313" key="3">
    <source>
        <dbReference type="Proteomes" id="UP001371456"/>
    </source>
</evidence>
<organism evidence="2 3">
    <name type="scientific">Solanum bulbocastanum</name>
    <name type="common">Wild potato</name>
    <dbReference type="NCBI Taxonomy" id="147425"/>
    <lineage>
        <taxon>Eukaryota</taxon>
        <taxon>Viridiplantae</taxon>
        <taxon>Streptophyta</taxon>
        <taxon>Embryophyta</taxon>
        <taxon>Tracheophyta</taxon>
        <taxon>Spermatophyta</taxon>
        <taxon>Magnoliopsida</taxon>
        <taxon>eudicotyledons</taxon>
        <taxon>Gunneridae</taxon>
        <taxon>Pentapetalae</taxon>
        <taxon>asterids</taxon>
        <taxon>lamiids</taxon>
        <taxon>Solanales</taxon>
        <taxon>Solanaceae</taxon>
        <taxon>Solanoideae</taxon>
        <taxon>Solaneae</taxon>
        <taxon>Solanum</taxon>
    </lineage>
</organism>
<dbReference type="AlphaFoldDB" id="A0AAN8SR59"/>
<gene>
    <name evidence="2" type="ORF">RDI58_029137</name>
</gene>
<feature type="region of interest" description="Disordered" evidence="1">
    <location>
        <begin position="145"/>
        <end position="172"/>
    </location>
</feature>
<dbReference type="EMBL" id="JBANQN010000012">
    <property type="protein sequence ID" value="KAK6773898.1"/>
    <property type="molecule type" value="Genomic_DNA"/>
</dbReference>